<feature type="domain" description="RelA/SpoT" evidence="1">
    <location>
        <begin position="53"/>
        <end position="193"/>
    </location>
</feature>
<gene>
    <name evidence="2" type="ORF">ALO40_05240</name>
</gene>
<dbReference type="PATRIC" id="fig|251703.9.peg.3258"/>
<sequence length="276" mass="31696">MMKNAELLTQHCLQRFNEVNHELSIFMTTVRTWFETHPRLVEHPLPVIHSVKSRMKDPGHLEEKVARKLAELTTQPTPEEMFHRLTDLSGVRVLLLHQNQFAALHAEFLKKTKNDWHLVEPPKAYTWDPESAEFFKKLEINTELKESHYTSLHYVIRPKADSDVVCEIQVRTLFEEIWGEVDHSLNYPSPTDNVACSEQLRVLAKVVGAGSRLVDSIFRTARPTEPPAIEAVSEPSVEHLAHATPSTVTPPAATPTLVYCFRKNQLLTNVKFKFYQ</sequence>
<dbReference type="CDD" id="cd05399">
    <property type="entry name" value="NT_Rel-Spo_like"/>
    <property type="match status" value="1"/>
</dbReference>
<evidence type="ECO:0000259" key="1">
    <source>
        <dbReference type="SMART" id="SM00954"/>
    </source>
</evidence>
<dbReference type="PANTHER" id="PTHR41773:SF1">
    <property type="entry name" value="RELA_SPOT DOMAIN-CONTAINING PROTEIN"/>
    <property type="match status" value="1"/>
</dbReference>
<evidence type="ECO:0000313" key="2">
    <source>
        <dbReference type="EMBL" id="KPZ09313.1"/>
    </source>
</evidence>
<reference evidence="2 3" key="1">
    <citation type="submission" date="2015-09" db="EMBL/GenBank/DDBJ databases">
        <title>Genome announcement of multiple Pseudomonas syringae strains.</title>
        <authorList>
            <person name="Thakur S."/>
            <person name="Wang P.W."/>
            <person name="Gong Y."/>
            <person name="Weir B.S."/>
            <person name="Guttman D.S."/>
        </authorList>
    </citation>
    <scope>NUCLEOTIDE SEQUENCE [LARGE SCALE GENOMIC DNA]</scope>
    <source>
        <strain evidence="2 3">ICMP3963</strain>
    </source>
</reference>
<dbReference type="InterPro" id="IPR007685">
    <property type="entry name" value="RelA_SpoT"/>
</dbReference>
<dbReference type="Pfam" id="PF04607">
    <property type="entry name" value="RelA_SpoT"/>
    <property type="match status" value="1"/>
</dbReference>
<dbReference type="EMBL" id="LJRR01000435">
    <property type="protein sequence ID" value="KPZ09313.1"/>
    <property type="molecule type" value="Genomic_DNA"/>
</dbReference>
<dbReference type="Gene3D" id="3.30.460.10">
    <property type="entry name" value="Beta Polymerase, domain 2"/>
    <property type="match status" value="1"/>
</dbReference>
<dbReference type="InterPro" id="IPR043519">
    <property type="entry name" value="NT_sf"/>
</dbReference>
<dbReference type="Proteomes" id="UP000050317">
    <property type="component" value="Unassembled WGS sequence"/>
</dbReference>
<dbReference type="SUPFAM" id="SSF81301">
    <property type="entry name" value="Nucleotidyltransferase"/>
    <property type="match status" value="1"/>
</dbReference>
<proteinExistence type="predicted"/>
<comment type="caution">
    <text evidence="2">The sequence shown here is derived from an EMBL/GenBank/DDBJ whole genome shotgun (WGS) entry which is preliminary data.</text>
</comment>
<dbReference type="PANTHER" id="PTHR41773">
    <property type="entry name" value="GTP PYROPHOSPHATASE-RELATED"/>
    <property type="match status" value="1"/>
</dbReference>
<dbReference type="AlphaFoldDB" id="A0A0N8TBY8"/>
<dbReference type="GO" id="GO:0015969">
    <property type="term" value="P:guanosine tetraphosphate metabolic process"/>
    <property type="evidence" value="ECO:0007669"/>
    <property type="project" value="InterPro"/>
</dbReference>
<accession>A0A0N8TBY8</accession>
<dbReference type="SMART" id="SM00954">
    <property type="entry name" value="RelA_SpoT"/>
    <property type="match status" value="1"/>
</dbReference>
<evidence type="ECO:0000313" key="3">
    <source>
        <dbReference type="Proteomes" id="UP000050317"/>
    </source>
</evidence>
<name>A0A0N8TBY8_9PSED</name>
<protein>
    <recommendedName>
        <fullName evidence="1">RelA/SpoT domain-containing protein</fullName>
    </recommendedName>
</protein>
<organism evidence="2 3">
    <name type="scientific">Pseudomonas syringae pv. viburni</name>
    <dbReference type="NCBI Taxonomy" id="251703"/>
    <lineage>
        <taxon>Bacteria</taxon>
        <taxon>Pseudomonadati</taxon>
        <taxon>Pseudomonadota</taxon>
        <taxon>Gammaproteobacteria</taxon>
        <taxon>Pseudomonadales</taxon>
        <taxon>Pseudomonadaceae</taxon>
        <taxon>Pseudomonas</taxon>
    </lineage>
</organism>